<gene>
    <name evidence="8" type="ORF">AAHA92_02751</name>
</gene>
<dbReference type="InterPro" id="IPR033264">
    <property type="entry name" value="BZR"/>
</dbReference>
<feature type="compositionally biased region" description="Pro residues" evidence="6">
    <location>
        <begin position="144"/>
        <end position="156"/>
    </location>
</feature>
<evidence type="ECO:0000313" key="8">
    <source>
        <dbReference type="EMBL" id="KAL1567253.1"/>
    </source>
</evidence>
<dbReference type="InterPro" id="IPR008540">
    <property type="entry name" value="BES1_N"/>
</dbReference>
<dbReference type="EMBL" id="JBEAFC010000002">
    <property type="protein sequence ID" value="KAL1567253.1"/>
    <property type="molecule type" value="Genomic_DNA"/>
</dbReference>
<dbReference type="PANTHER" id="PTHR31506">
    <property type="entry name" value="BES1/BZR1 HOMOLOG PROTEIN 3-RELATED"/>
    <property type="match status" value="1"/>
</dbReference>
<proteinExistence type="inferred from homology"/>
<dbReference type="Proteomes" id="UP001567538">
    <property type="component" value="Unassembled WGS sequence"/>
</dbReference>
<dbReference type="GO" id="GO:0003700">
    <property type="term" value="F:DNA-binding transcription factor activity"/>
    <property type="evidence" value="ECO:0007669"/>
    <property type="project" value="UniProtKB-UniRule"/>
</dbReference>
<dbReference type="GO" id="GO:0003677">
    <property type="term" value="F:DNA binding"/>
    <property type="evidence" value="ECO:0007669"/>
    <property type="project" value="UniProtKB-UniRule"/>
</dbReference>
<dbReference type="GO" id="GO:0005634">
    <property type="term" value="C:nucleus"/>
    <property type="evidence" value="ECO:0007669"/>
    <property type="project" value="UniProtKB-SubCell"/>
</dbReference>
<evidence type="ECO:0000259" key="7">
    <source>
        <dbReference type="Pfam" id="PF05687"/>
    </source>
</evidence>
<feature type="compositionally biased region" description="Polar residues" evidence="6">
    <location>
        <begin position="193"/>
        <end position="203"/>
    </location>
</feature>
<keyword evidence="9" id="KW-1185">Reference proteome</keyword>
<feature type="region of interest" description="Disordered" evidence="6">
    <location>
        <begin position="131"/>
        <end position="203"/>
    </location>
</feature>
<comment type="similarity">
    <text evidence="1 5">Belongs to the BZR/LAT61 family.</text>
</comment>
<evidence type="ECO:0000256" key="5">
    <source>
        <dbReference type="RuleBase" id="RU369040"/>
    </source>
</evidence>
<reference evidence="8 9" key="1">
    <citation type="submission" date="2024-06" db="EMBL/GenBank/DDBJ databases">
        <title>A chromosome level genome sequence of Diviner's sage (Salvia divinorum).</title>
        <authorList>
            <person name="Ford S.A."/>
            <person name="Ro D.-K."/>
            <person name="Ness R.W."/>
            <person name="Phillips M.A."/>
        </authorList>
    </citation>
    <scope>NUCLEOTIDE SEQUENCE [LARGE SCALE GENOMIC DNA]</scope>
    <source>
        <strain evidence="8">SAF-2024a</strain>
        <tissue evidence="8">Leaf</tissue>
    </source>
</reference>
<evidence type="ECO:0000256" key="6">
    <source>
        <dbReference type="SAM" id="MobiDB-lite"/>
    </source>
</evidence>
<keyword evidence="4 5" id="KW-0804">Transcription</keyword>
<name>A0ABD1IEW0_SALDI</name>
<comment type="caution">
    <text evidence="8">The sequence shown here is derived from an EMBL/GenBank/DDBJ whole genome shotgun (WGS) entry which is preliminary data.</text>
</comment>
<keyword evidence="3 5" id="KW-0238">DNA-binding</keyword>
<comment type="subcellular location">
    <subcellularLocation>
        <location evidence="5">Nucleus</location>
    </subcellularLocation>
</comment>
<protein>
    <recommendedName>
        <fullName evidence="5">Protein BZR1 homolog</fullName>
    </recommendedName>
    <alternativeName>
        <fullName evidence="5">Protein BRASSINAZOLE-RESISTANT 1 homolog</fullName>
    </alternativeName>
</protein>
<keyword evidence="5" id="KW-1070">Brassinosteroid signaling pathway</keyword>
<dbReference type="Pfam" id="PF05687">
    <property type="entry name" value="BES1_N"/>
    <property type="match status" value="1"/>
</dbReference>
<evidence type="ECO:0000256" key="1">
    <source>
        <dbReference type="ARBA" id="ARBA00005909"/>
    </source>
</evidence>
<comment type="function">
    <text evidence="5">Functions in brassinosteroid signaling. May function as transcriptional repressor.</text>
</comment>
<organism evidence="8 9">
    <name type="scientific">Salvia divinorum</name>
    <name type="common">Maria pastora</name>
    <name type="synonym">Diviner's sage</name>
    <dbReference type="NCBI Taxonomy" id="28513"/>
    <lineage>
        <taxon>Eukaryota</taxon>
        <taxon>Viridiplantae</taxon>
        <taxon>Streptophyta</taxon>
        <taxon>Embryophyta</taxon>
        <taxon>Tracheophyta</taxon>
        <taxon>Spermatophyta</taxon>
        <taxon>Magnoliopsida</taxon>
        <taxon>eudicotyledons</taxon>
        <taxon>Gunneridae</taxon>
        <taxon>Pentapetalae</taxon>
        <taxon>asterids</taxon>
        <taxon>lamiids</taxon>
        <taxon>Lamiales</taxon>
        <taxon>Lamiaceae</taxon>
        <taxon>Nepetoideae</taxon>
        <taxon>Mentheae</taxon>
        <taxon>Salviinae</taxon>
        <taxon>Salvia</taxon>
        <taxon>Salvia subgen. Calosphace</taxon>
    </lineage>
</organism>
<evidence type="ECO:0000256" key="3">
    <source>
        <dbReference type="ARBA" id="ARBA00023125"/>
    </source>
</evidence>
<evidence type="ECO:0000256" key="4">
    <source>
        <dbReference type="ARBA" id="ARBA00023163"/>
    </source>
</evidence>
<dbReference type="GO" id="GO:0009742">
    <property type="term" value="P:brassinosteroid mediated signaling pathway"/>
    <property type="evidence" value="ECO:0007669"/>
    <property type="project" value="UniProtKB-UniRule"/>
</dbReference>
<keyword evidence="2 5" id="KW-0805">Transcription regulation</keyword>
<sequence>MAGGTRMPSWKERENNKCRERRRRALAAKIFAGLRLYGNYTLPKHCDNNEVLKALCHEAGWTVEPDGTTYRKGCKPVDRMDFTKGSISAASGSACAPYQQSSCNPIPIDGNSLIPWLRNLSSSDPSSKFTHHYLHGGGSISTPVTPPSTSPTPGTPRPAADWGSSYARLGTQHPLLPLSTPPSPGHQMWYQGTHASQSGTTSPTFSLVSSNPFGFRMEDLTRNGSLMCTPGRSGTCSPAVTDAADIPMARVIPNEFVFGRSSTTDLVKPWEGETIHEDCGADELELTLGSSKAR</sequence>
<dbReference type="PANTHER" id="PTHR31506:SF2">
    <property type="entry name" value="BES1_BZR1 HOMOLOG PROTEIN 3"/>
    <property type="match status" value="1"/>
</dbReference>
<dbReference type="AlphaFoldDB" id="A0ABD1IEW0"/>
<evidence type="ECO:0000256" key="2">
    <source>
        <dbReference type="ARBA" id="ARBA00023015"/>
    </source>
</evidence>
<accession>A0ABD1IEW0</accession>
<evidence type="ECO:0000313" key="9">
    <source>
        <dbReference type="Proteomes" id="UP001567538"/>
    </source>
</evidence>
<feature type="domain" description="BES1/BZR1 plant transcription factor N-terminal" evidence="7">
    <location>
        <begin position="3"/>
        <end position="110"/>
    </location>
</feature>